<protein>
    <submittedName>
        <fullName evidence="2">Uncharacterized protein</fullName>
    </submittedName>
</protein>
<evidence type="ECO:0000256" key="1">
    <source>
        <dbReference type="SAM" id="MobiDB-lite"/>
    </source>
</evidence>
<evidence type="ECO:0000313" key="2">
    <source>
        <dbReference type="EMBL" id="KAF1928500.1"/>
    </source>
</evidence>
<dbReference type="Proteomes" id="UP000800082">
    <property type="component" value="Unassembled WGS sequence"/>
</dbReference>
<dbReference type="PANTHER" id="PTHR38790:SF4">
    <property type="entry name" value="2EXR DOMAIN-CONTAINING PROTEIN"/>
    <property type="match status" value="1"/>
</dbReference>
<reference evidence="2" key="1">
    <citation type="journal article" date="2020" name="Stud. Mycol.">
        <title>101 Dothideomycetes genomes: a test case for predicting lifestyles and emergence of pathogens.</title>
        <authorList>
            <person name="Haridas S."/>
            <person name="Albert R."/>
            <person name="Binder M."/>
            <person name="Bloem J."/>
            <person name="Labutti K."/>
            <person name="Salamov A."/>
            <person name="Andreopoulos B."/>
            <person name="Baker S."/>
            <person name="Barry K."/>
            <person name="Bills G."/>
            <person name="Bluhm B."/>
            <person name="Cannon C."/>
            <person name="Castanera R."/>
            <person name="Culley D."/>
            <person name="Daum C."/>
            <person name="Ezra D."/>
            <person name="Gonzalez J."/>
            <person name="Henrissat B."/>
            <person name="Kuo A."/>
            <person name="Liang C."/>
            <person name="Lipzen A."/>
            <person name="Lutzoni F."/>
            <person name="Magnuson J."/>
            <person name="Mondo S."/>
            <person name="Nolan M."/>
            <person name="Ohm R."/>
            <person name="Pangilinan J."/>
            <person name="Park H.-J."/>
            <person name="Ramirez L."/>
            <person name="Alfaro M."/>
            <person name="Sun H."/>
            <person name="Tritt A."/>
            <person name="Yoshinaga Y."/>
            <person name="Zwiers L.-H."/>
            <person name="Turgeon B."/>
            <person name="Goodwin S."/>
            <person name="Spatafora J."/>
            <person name="Crous P."/>
            <person name="Grigoriev I."/>
        </authorList>
    </citation>
    <scope>NUCLEOTIDE SEQUENCE</scope>
    <source>
        <strain evidence="2">CBS 183.55</strain>
    </source>
</reference>
<dbReference type="EMBL" id="ML978968">
    <property type="protein sequence ID" value="KAF1928500.1"/>
    <property type="molecule type" value="Genomic_DNA"/>
</dbReference>
<name>A0A6A5RMK0_9PLEO</name>
<proteinExistence type="predicted"/>
<feature type="compositionally biased region" description="Basic and acidic residues" evidence="1">
    <location>
        <begin position="8"/>
        <end position="23"/>
    </location>
</feature>
<dbReference type="RefSeq" id="XP_033448748.1">
    <property type="nucleotide sequence ID" value="XM_033594784.1"/>
</dbReference>
<evidence type="ECO:0000313" key="3">
    <source>
        <dbReference type="Proteomes" id="UP000800082"/>
    </source>
</evidence>
<keyword evidence="3" id="KW-1185">Reference proteome</keyword>
<dbReference type="OrthoDB" id="3680661at2759"/>
<dbReference type="PANTHER" id="PTHR38790">
    <property type="entry name" value="2EXR DOMAIN-CONTAINING PROTEIN-RELATED"/>
    <property type="match status" value="1"/>
</dbReference>
<accession>A0A6A5RMK0</accession>
<feature type="region of interest" description="Disordered" evidence="1">
    <location>
        <begin position="1"/>
        <end position="23"/>
    </location>
</feature>
<sequence>MSRINSPNDERAMVSQSELERRTQRNTTDSLLLQLPAELRNKVYEFVLEEAFVFLDATYDFDGSEIVSVTRESLTLPQVCRQIHHECLPFLNTFSTLTFSGLCAFESLECTLDNLGHNFDKVRVLKISMWTLTILPLGHVVRKMFKSLEQIVVRSSNLGAGHIEQIRSYFDRPNLEIIMSPDP</sequence>
<organism evidence="2 3">
    <name type="scientific">Didymella exigua CBS 183.55</name>
    <dbReference type="NCBI Taxonomy" id="1150837"/>
    <lineage>
        <taxon>Eukaryota</taxon>
        <taxon>Fungi</taxon>
        <taxon>Dikarya</taxon>
        <taxon>Ascomycota</taxon>
        <taxon>Pezizomycotina</taxon>
        <taxon>Dothideomycetes</taxon>
        <taxon>Pleosporomycetidae</taxon>
        <taxon>Pleosporales</taxon>
        <taxon>Pleosporineae</taxon>
        <taxon>Didymellaceae</taxon>
        <taxon>Didymella</taxon>
    </lineage>
</organism>
<gene>
    <name evidence="2" type="ORF">M421DRAFT_4971</name>
</gene>
<dbReference type="GeneID" id="54352452"/>
<dbReference type="AlphaFoldDB" id="A0A6A5RMK0"/>